<dbReference type="CDD" id="cd24082">
    <property type="entry name" value="ASKHA_NBD_GspK-like"/>
    <property type="match status" value="1"/>
</dbReference>
<sequence length="308" mass="32432">MVFFWYLQAGGIFMTEFFIGVDGGGTGCRAVVAGSGGAILGSGRSGSANIVTDPQTALINVIAAVDNAFDDAGLDKAHYANSHAVLGLAGGNVEGAGVPIERGLPFAHSDVEFDGVIALQGALGDQDGIVAILGTGTAYITRRHGRIHSVGGWGFPLGDLGSGARLGQSLLQESLLVHDGIHRRTRLTTDLLDEFDNNPDNLVEFAWTAKPGDFGKYAPRVFQYASEGDETARMLLERSAGYISETLDMLINQGGERISLLGGMAPLYVEWLPPHQQALLVAPAADALTGALQLALKRYGPQNGRARE</sequence>
<dbReference type="Pfam" id="PF01869">
    <property type="entry name" value="BcrAD_BadFG"/>
    <property type="match status" value="1"/>
</dbReference>
<feature type="domain" description="ATPase BadF/BadG/BcrA/BcrD type" evidence="1">
    <location>
        <begin position="19"/>
        <end position="267"/>
    </location>
</feature>
<accession>C4WQH3</accession>
<evidence type="ECO:0000259" key="1">
    <source>
        <dbReference type="Pfam" id="PF01869"/>
    </source>
</evidence>
<dbReference type="Proteomes" id="UP000004386">
    <property type="component" value="Unassembled WGS sequence"/>
</dbReference>
<evidence type="ECO:0000313" key="2">
    <source>
        <dbReference type="EMBL" id="EEQ93477.1"/>
    </source>
</evidence>
<evidence type="ECO:0000313" key="3">
    <source>
        <dbReference type="Proteomes" id="UP000004386"/>
    </source>
</evidence>
<dbReference type="PANTHER" id="PTHR43190">
    <property type="entry name" value="N-ACETYL-D-GLUCOSAMINE KINASE"/>
    <property type="match status" value="1"/>
</dbReference>
<comment type="caution">
    <text evidence="2">The sequence shown here is derived from an EMBL/GenBank/DDBJ whole genome shotgun (WGS) entry which is preliminary data.</text>
</comment>
<name>C4WQH3_9HYPH</name>
<reference evidence="2 3" key="1">
    <citation type="submission" date="2009-05" db="EMBL/GenBank/DDBJ databases">
        <authorList>
            <person name="Setubal J.C."/>
            <person name="Boyle S."/>
            <person name="Crasta O.R."/>
            <person name="Gillespie J.J."/>
            <person name="Kenyon R.W."/>
            <person name="Lu J."/>
            <person name="Mane S."/>
            <person name="Nagrani S."/>
            <person name="Shallom J.M."/>
            <person name="Shallom S."/>
            <person name="Shukla M."/>
            <person name="Snyder E.E."/>
            <person name="Sobral B.W."/>
            <person name="Wattam A.R."/>
            <person name="Will R."/>
            <person name="Williams K."/>
            <person name="Yoo H."/>
            <person name="Munk C."/>
            <person name="Tapia R."/>
            <person name="Green L."/>
            <person name="Rogers Y."/>
            <person name="Detter J.C."/>
            <person name="Bruce D."/>
            <person name="Brettin T.S."/>
            <person name="Tsolis R."/>
        </authorList>
    </citation>
    <scope>NUCLEOTIDE SEQUENCE [LARGE SCALE GENOMIC DNA]</scope>
    <source>
        <strain evidence="2 3">LMG 3301</strain>
    </source>
</reference>
<dbReference type="EMBL" id="ACQA01000002">
    <property type="protein sequence ID" value="EEQ93477.1"/>
    <property type="molecule type" value="Genomic_DNA"/>
</dbReference>
<gene>
    <name evidence="2" type="ORF">OINT_2000630</name>
</gene>
<protein>
    <submittedName>
        <fullName evidence="2">ATPase BadF/BadG/BcrA/BcrD type</fullName>
    </submittedName>
</protein>
<organism evidence="2 3">
    <name type="scientific">Brucella intermedia LMG 3301</name>
    <dbReference type="NCBI Taxonomy" id="641118"/>
    <lineage>
        <taxon>Bacteria</taxon>
        <taxon>Pseudomonadati</taxon>
        <taxon>Pseudomonadota</taxon>
        <taxon>Alphaproteobacteria</taxon>
        <taxon>Hyphomicrobiales</taxon>
        <taxon>Brucellaceae</taxon>
        <taxon>Brucella/Ochrobactrum group</taxon>
        <taxon>Brucella</taxon>
    </lineage>
</organism>
<dbReference type="InterPro" id="IPR002731">
    <property type="entry name" value="ATPase_BadF"/>
</dbReference>
<dbReference type="Gene3D" id="3.30.420.40">
    <property type="match status" value="2"/>
</dbReference>
<proteinExistence type="predicted"/>
<dbReference type="HOGENOM" id="CLU_016274_2_0_5"/>
<dbReference type="InterPro" id="IPR043129">
    <property type="entry name" value="ATPase_NBD"/>
</dbReference>
<dbReference type="InterPro" id="IPR052519">
    <property type="entry name" value="Euk-type_GlcNAc_Kinase"/>
</dbReference>
<dbReference type="AlphaFoldDB" id="C4WQH3"/>
<dbReference type="PANTHER" id="PTHR43190:SF3">
    <property type="entry name" value="N-ACETYL-D-GLUCOSAMINE KINASE"/>
    <property type="match status" value="1"/>
</dbReference>
<dbReference type="SUPFAM" id="SSF53067">
    <property type="entry name" value="Actin-like ATPase domain"/>
    <property type="match status" value="2"/>
</dbReference>